<accession>A0A3B1AN31</accession>
<dbReference type="SUPFAM" id="SSF55931">
    <property type="entry name" value="Glutamine synthetase/guanido kinase"/>
    <property type="match status" value="1"/>
</dbReference>
<proteinExistence type="predicted"/>
<evidence type="ECO:0008006" key="2">
    <source>
        <dbReference type="Google" id="ProtNLM"/>
    </source>
</evidence>
<dbReference type="EMBL" id="UOFS01000048">
    <property type="protein sequence ID" value="VAX01284.1"/>
    <property type="molecule type" value="Genomic_DNA"/>
</dbReference>
<dbReference type="InterPro" id="IPR014746">
    <property type="entry name" value="Gln_synth/guanido_kin_cat_dom"/>
</dbReference>
<dbReference type="PANTHER" id="PTHR36510">
    <property type="entry name" value="GLUTAMATE--CYSTEINE LIGASE 2-RELATED"/>
    <property type="match status" value="1"/>
</dbReference>
<gene>
    <name evidence="1" type="ORF">MNBD_GAMMA22-3114</name>
</gene>
<dbReference type="AlphaFoldDB" id="A0A3B1AN31"/>
<evidence type="ECO:0000313" key="1">
    <source>
        <dbReference type="EMBL" id="VAX01284.1"/>
    </source>
</evidence>
<dbReference type="GO" id="GO:0042398">
    <property type="term" value="P:modified amino acid biosynthetic process"/>
    <property type="evidence" value="ECO:0007669"/>
    <property type="project" value="InterPro"/>
</dbReference>
<reference evidence="1" key="1">
    <citation type="submission" date="2018-06" db="EMBL/GenBank/DDBJ databases">
        <authorList>
            <person name="Zhirakovskaya E."/>
        </authorList>
    </citation>
    <scope>NUCLEOTIDE SEQUENCE</scope>
</reference>
<sequence length="476" mass="53884">MGDEIDTSEFSESDVSRFRQRLTAETEYLSEMFTSEDFSSGGKSGIEIETCLVDDTYNPLCINDKFLKRLNDPLASAELAQFNVEINSSPRDLTGHFLNSTYVELTTMWRNFHEVAKEFDAKVLMIGILPTLDKNSLNLANLSKLERYRALNRETIRLRKGKPLKLDINGVEHLSIIHRNVMLEAAATSFQIHLMLDPKKAHLYYNAALKLSSAMLALTANSPFLFGKNIWSETRIPLFEQAVALGGFEGATFGPIRRVSFGSRFIQHSLMELFSSNLDHYPILLPVNYDSKISELKHLRLHNGTIWRWNRPIVGFDELGQAHLRLEHRVIAAGPTIVDTIANMAFYHGAIVGLAELSSNDYDELDFGHARDNFYKAAQFGLDATITTVNGTLCNIKTVLRDTLLPIAKLGLEKCNVAESDISEYLGVIEQRLANSTNGSQWQRSYQEKHQCDMHKLTKAYYERQQTGEPVHSWTI</sequence>
<name>A0A3B1AN31_9ZZZZ</name>
<protein>
    <recommendedName>
        <fullName evidence="2">Glutamate--cysteine ligase</fullName>
    </recommendedName>
</protein>
<dbReference type="PIRSF" id="PIRSF012666">
    <property type="entry name" value="UCP012666"/>
    <property type="match status" value="1"/>
</dbReference>
<dbReference type="PANTHER" id="PTHR36510:SF3">
    <property type="entry name" value="CONSERVED PROTEIN"/>
    <property type="match status" value="1"/>
</dbReference>
<dbReference type="GO" id="GO:0004357">
    <property type="term" value="F:glutamate-cysteine ligase activity"/>
    <property type="evidence" value="ECO:0007669"/>
    <property type="project" value="InterPro"/>
</dbReference>
<organism evidence="1">
    <name type="scientific">hydrothermal vent metagenome</name>
    <dbReference type="NCBI Taxonomy" id="652676"/>
    <lineage>
        <taxon>unclassified sequences</taxon>
        <taxon>metagenomes</taxon>
        <taxon>ecological metagenomes</taxon>
    </lineage>
</organism>
<dbReference type="InterPro" id="IPR016602">
    <property type="entry name" value="UCP012666"/>
</dbReference>
<dbReference type="InterPro" id="IPR006336">
    <property type="entry name" value="GCS2"/>
</dbReference>
<dbReference type="InterPro" id="IPR050141">
    <property type="entry name" value="GCL_type2/YbdK_subfam"/>
</dbReference>
<dbReference type="Gene3D" id="3.30.590.20">
    <property type="match status" value="1"/>
</dbReference>
<dbReference type="Pfam" id="PF04107">
    <property type="entry name" value="GCS2"/>
    <property type="match status" value="1"/>
</dbReference>